<reference evidence="12 13" key="1">
    <citation type="submission" date="2014-04" db="EMBL/GenBank/DDBJ databases">
        <authorList>
            <consortium name="DOE Joint Genome Institute"/>
            <person name="Kuo A."/>
            <person name="Girlanda M."/>
            <person name="Perotto S."/>
            <person name="Kohler A."/>
            <person name="Nagy L.G."/>
            <person name="Floudas D."/>
            <person name="Copeland A."/>
            <person name="Barry K.W."/>
            <person name="Cichocki N."/>
            <person name="Veneault-Fourrey C."/>
            <person name="LaButti K."/>
            <person name="Lindquist E.A."/>
            <person name="Lipzen A."/>
            <person name="Lundell T."/>
            <person name="Morin E."/>
            <person name="Murat C."/>
            <person name="Sun H."/>
            <person name="Tunlid A."/>
            <person name="Henrissat B."/>
            <person name="Grigoriev I.V."/>
            <person name="Hibbett D.S."/>
            <person name="Martin F."/>
            <person name="Nordberg H.P."/>
            <person name="Cantor M.N."/>
            <person name="Hua S.X."/>
        </authorList>
    </citation>
    <scope>NUCLEOTIDE SEQUENCE [LARGE SCALE GENOMIC DNA]</scope>
    <source>
        <strain evidence="12 13">MUT 4182</strain>
    </source>
</reference>
<dbReference type="Gene3D" id="1.10.630.10">
    <property type="entry name" value="Cytochrome P450"/>
    <property type="match status" value="1"/>
</dbReference>
<evidence type="ECO:0000256" key="6">
    <source>
        <dbReference type="ARBA" id="ARBA00023002"/>
    </source>
</evidence>
<evidence type="ECO:0000256" key="3">
    <source>
        <dbReference type="ARBA" id="ARBA00010617"/>
    </source>
</evidence>
<keyword evidence="8 10" id="KW-0503">Monooxygenase</keyword>
<dbReference type="EMBL" id="KN822980">
    <property type="protein sequence ID" value="KIO29641.1"/>
    <property type="molecule type" value="Genomic_DNA"/>
</dbReference>
<evidence type="ECO:0008006" key="14">
    <source>
        <dbReference type="Google" id="ProtNLM"/>
    </source>
</evidence>
<dbReference type="HOGENOM" id="CLU_001570_2_3_1"/>
<dbReference type="InterPro" id="IPR050364">
    <property type="entry name" value="Cytochrome_P450_fung"/>
</dbReference>
<keyword evidence="5 9" id="KW-0479">Metal-binding</keyword>
<keyword evidence="6 10" id="KW-0560">Oxidoreductase</keyword>
<name>A0A0C3QNJ0_9AGAM</name>
<dbReference type="InterPro" id="IPR036396">
    <property type="entry name" value="Cyt_P450_sf"/>
</dbReference>
<dbReference type="PRINTS" id="PR00463">
    <property type="entry name" value="EP450I"/>
</dbReference>
<keyword evidence="4 9" id="KW-0349">Heme</keyword>
<dbReference type="PANTHER" id="PTHR46300">
    <property type="entry name" value="P450, PUTATIVE (EUROFUNG)-RELATED-RELATED"/>
    <property type="match status" value="1"/>
</dbReference>
<evidence type="ECO:0000256" key="7">
    <source>
        <dbReference type="ARBA" id="ARBA00023004"/>
    </source>
</evidence>
<dbReference type="Proteomes" id="UP000054248">
    <property type="component" value="Unassembled WGS sequence"/>
</dbReference>
<keyword evidence="13" id="KW-1185">Reference proteome</keyword>
<evidence type="ECO:0000256" key="10">
    <source>
        <dbReference type="RuleBase" id="RU000461"/>
    </source>
</evidence>
<dbReference type="InterPro" id="IPR002401">
    <property type="entry name" value="Cyt_P450_E_grp-I"/>
</dbReference>
<evidence type="ECO:0000313" key="13">
    <source>
        <dbReference type="Proteomes" id="UP000054248"/>
    </source>
</evidence>
<evidence type="ECO:0000256" key="5">
    <source>
        <dbReference type="ARBA" id="ARBA00022723"/>
    </source>
</evidence>
<comment type="cofactor">
    <cofactor evidence="1 9">
        <name>heme</name>
        <dbReference type="ChEBI" id="CHEBI:30413"/>
    </cofactor>
</comment>
<reference evidence="13" key="2">
    <citation type="submission" date="2015-01" db="EMBL/GenBank/DDBJ databases">
        <title>Evolutionary Origins and Diversification of the Mycorrhizal Mutualists.</title>
        <authorList>
            <consortium name="DOE Joint Genome Institute"/>
            <consortium name="Mycorrhizal Genomics Consortium"/>
            <person name="Kohler A."/>
            <person name="Kuo A."/>
            <person name="Nagy L.G."/>
            <person name="Floudas D."/>
            <person name="Copeland A."/>
            <person name="Barry K.W."/>
            <person name="Cichocki N."/>
            <person name="Veneault-Fourrey C."/>
            <person name="LaButti K."/>
            <person name="Lindquist E.A."/>
            <person name="Lipzen A."/>
            <person name="Lundell T."/>
            <person name="Morin E."/>
            <person name="Murat C."/>
            <person name="Riley R."/>
            <person name="Ohm R."/>
            <person name="Sun H."/>
            <person name="Tunlid A."/>
            <person name="Henrissat B."/>
            <person name="Grigoriev I.V."/>
            <person name="Hibbett D.S."/>
            <person name="Martin F."/>
        </authorList>
    </citation>
    <scope>NUCLEOTIDE SEQUENCE [LARGE SCALE GENOMIC DNA]</scope>
    <source>
        <strain evidence="13">MUT 4182</strain>
    </source>
</reference>
<proteinExistence type="inferred from homology"/>
<dbReference type="GO" id="GO:0020037">
    <property type="term" value="F:heme binding"/>
    <property type="evidence" value="ECO:0007669"/>
    <property type="project" value="InterPro"/>
</dbReference>
<evidence type="ECO:0000256" key="9">
    <source>
        <dbReference type="PIRSR" id="PIRSR602401-1"/>
    </source>
</evidence>
<sequence length="489" mass="54255">MHSNVSTPVAVAGVAGAGAILYIGHRLSSSSHSSSSGLPYPPGPPADPIIGHTRYLPRDKHCITHTEWAKQYGPLTFLTAMGRSVLVINSPEVARDLLDKKGQIYSDRPRSDKGELKGQTEGTTFRPFDAGWKKQRRFLNQVLNPSAVRNEYYNLQAKRTYQWVLACFDHPEGLDVWPSIKRMSGEIITTLGYGASKEGDTDFIELNDRLAMTFSDAVAGSISGVFFLLLKSLPTWMPGAQISKEREERRELYSRTRDWMFNSVMKAREAGKPRHCYVEKMLSETENGPDPKGDAAAIAASAFSLYRAGSETIAIQIHSFILAMILFPEIQAKIQQELDAVIGPDRLPTIADRESLPYLNACVLETMRWNPSVNTALPHRLMEDDTYNGYFIPAGTIILVNIRGISQDPNLFPNPTQFDPTRHLPDSPHPSPIDPRDLIFGYGRRACPGSHFASQEIWIAAATILWGFSIEKKPGAPEPKPEFDMGIGG</sequence>
<dbReference type="SUPFAM" id="SSF48264">
    <property type="entry name" value="Cytochrome P450"/>
    <property type="match status" value="1"/>
</dbReference>
<feature type="binding site" description="axial binding residue" evidence="9">
    <location>
        <position position="447"/>
    </location>
    <ligand>
        <name>heme</name>
        <dbReference type="ChEBI" id="CHEBI:30413"/>
    </ligand>
    <ligandPart>
        <name>Fe</name>
        <dbReference type="ChEBI" id="CHEBI:18248"/>
    </ligandPart>
</feature>
<dbReference type="PRINTS" id="PR00385">
    <property type="entry name" value="P450"/>
</dbReference>
<dbReference type="AlphaFoldDB" id="A0A0C3QNJ0"/>
<keyword evidence="7 9" id="KW-0408">Iron</keyword>
<dbReference type="PANTHER" id="PTHR46300:SF7">
    <property type="entry name" value="P450, PUTATIVE (EUROFUNG)-RELATED"/>
    <property type="match status" value="1"/>
</dbReference>
<protein>
    <recommendedName>
        <fullName evidence="14">Cytochrome P450</fullName>
    </recommendedName>
</protein>
<dbReference type="OrthoDB" id="2789670at2759"/>
<dbReference type="CDD" id="cd11065">
    <property type="entry name" value="CYP64-like"/>
    <property type="match status" value="1"/>
</dbReference>
<gene>
    <name evidence="12" type="ORF">M407DRAFT_164473</name>
</gene>
<dbReference type="InterPro" id="IPR001128">
    <property type="entry name" value="Cyt_P450"/>
</dbReference>
<dbReference type="GO" id="GO:0005506">
    <property type="term" value="F:iron ion binding"/>
    <property type="evidence" value="ECO:0007669"/>
    <property type="project" value="InterPro"/>
</dbReference>
<comment type="pathway">
    <text evidence="2">Secondary metabolite biosynthesis.</text>
</comment>
<evidence type="ECO:0000256" key="4">
    <source>
        <dbReference type="ARBA" id="ARBA00022617"/>
    </source>
</evidence>
<evidence type="ECO:0000256" key="2">
    <source>
        <dbReference type="ARBA" id="ARBA00005179"/>
    </source>
</evidence>
<dbReference type="PROSITE" id="PS00086">
    <property type="entry name" value="CYTOCHROME_P450"/>
    <property type="match status" value="1"/>
</dbReference>
<evidence type="ECO:0000256" key="1">
    <source>
        <dbReference type="ARBA" id="ARBA00001971"/>
    </source>
</evidence>
<comment type="similarity">
    <text evidence="3 10">Belongs to the cytochrome P450 family.</text>
</comment>
<dbReference type="InterPro" id="IPR017972">
    <property type="entry name" value="Cyt_P450_CS"/>
</dbReference>
<feature type="region of interest" description="Disordered" evidence="11">
    <location>
        <begin position="411"/>
        <end position="430"/>
    </location>
</feature>
<evidence type="ECO:0000256" key="11">
    <source>
        <dbReference type="SAM" id="MobiDB-lite"/>
    </source>
</evidence>
<accession>A0A0C3QNJ0</accession>
<organism evidence="12 13">
    <name type="scientific">Tulasnella calospora MUT 4182</name>
    <dbReference type="NCBI Taxonomy" id="1051891"/>
    <lineage>
        <taxon>Eukaryota</taxon>
        <taxon>Fungi</taxon>
        <taxon>Dikarya</taxon>
        <taxon>Basidiomycota</taxon>
        <taxon>Agaricomycotina</taxon>
        <taxon>Agaricomycetes</taxon>
        <taxon>Cantharellales</taxon>
        <taxon>Tulasnellaceae</taxon>
        <taxon>Tulasnella</taxon>
    </lineage>
</organism>
<dbReference type="Pfam" id="PF00067">
    <property type="entry name" value="p450"/>
    <property type="match status" value="1"/>
</dbReference>
<evidence type="ECO:0000256" key="8">
    <source>
        <dbReference type="ARBA" id="ARBA00023033"/>
    </source>
</evidence>
<dbReference type="GO" id="GO:0004497">
    <property type="term" value="F:monooxygenase activity"/>
    <property type="evidence" value="ECO:0007669"/>
    <property type="project" value="UniProtKB-KW"/>
</dbReference>
<dbReference type="GO" id="GO:0016705">
    <property type="term" value="F:oxidoreductase activity, acting on paired donors, with incorporation or reduction of molecular oxygen"/>
    <property type="evidence" value="ECO:0007669"/>
    <property type="project" value="InterPro"/>
</dbReference>
<dbReference type="STRING" id="1051891.A0A0C3QNJ0"/>
<evidence type="ECO:0000313" key="12">
    <source>
        <dbReference type="EMBL" id="KIO29641.1"/>
    </source>
</evidence>